<keyword evidence="1" id="KW-0863">Zinc-finger</keyword>
<feature type="compositionally biased region" description="Pro residues" evidence="2">
    <location>
        <begin position="16"/>
        <end position="44"/>
    </location>
</feature>
<evidence type="ECO:0000313" key="7">
    <source>
        <dbReference type="RefSeq" id="XP_020548537.1"/>
    </source>
</evidence>
<feature type="compositionally biased region" description="Basic and acidic residues" evidence="2">
    <location>
        <begin position="321"/>
        <end position="337"/>
    </location>
</feature>
<feature type="region of interest" description="Disordered" evidence="2">
    <location>
        <begin position="968"/>
        <end position="989"/>
    </location>
</feature>
<feature type="compositionally biased region" description="Basic residues" evidence="2">
    <location>
        <begin position="586"/>
        <end position="622"/>
    </location>
</feature>
<feature type="compositionally biased region" description="Low complexity" evidence="2">
    <location>
        <begin position="168"/>
        <end position="177"/>
    </location>
</feature>
<organism evidence="4 6">
    <name type="scientific">Sesamum indicum</name>
    <name type="common">Oriental sesame</name>
    <name type="synonym">Sesamum orientale</name>
    <dbReference type="NCBI Taxonomy" id="4182"/>
    <lineage>
        <taxon>Eukaryota</taxon>
        <taxon>Viridiplantae</taxon>
        <taxon>Streptophyta</taxon>
        <taxon>Embryophyta</taxon>
        <taxon>Tracheophyta</taxon>
        <taxon>Spermatophyta</taxon>
        <taxon>Magnoliopsida</taxon>
        <taxon>eudicotyledons</taxon>
        <taxon>Gunneridae</taxon>
        <taxon>Pentapetalae</taxon>
        <taxon>asterids</taxon>
        <taxon>lamiids</taxon>
        <taxon>Lamiales</taxon>
        <taxon>Pedaliaceae</taxon>
        <taxon>Sesamum</taxon>
    </lineage>
</organism>
<feature type="region of interest" description="Disordered" evidence="2">
    <location>
        <begin position="574"/>
        <end position="647"/>
    </location>
</feature>
<feature type="compositionally biased region" description="Basic and acidic residues" evidence="2">
    <location>
        <begin position="304"/>
        <end position="314"/>
    </location>
</feature>
<keyword evidence="1" id="KW-0862">Zinc</keyword>
<dbReference type="PANTHER" id="PTHR36886">
    <property type="entry name" value="PROTEIN FRIGIDA-ESSENTIAL 1"/>
    <property type="match status" value="1"/>
</dbReference>
<evidence type="ECO:0000259" key="3">
    <source>
        <dbReference type="PROSITE" id="PS50103"/>
    </source>
</evidence>
<feature type="region of interest" description="Disordered" evidence="2">
    <location>
        <begin position="432"/>
        <end position="451"/>
    </location>
</feature>
<evidence type="ECO:0000256" key="2">
    <source>
        <dbReference type="SAM" id="MobiDB-lite"/>
    </source>
</evidence>
<feature type="region of interest" description="Disordered" evidence="2">
    <location>
        <begin position="837"/>
        <end position="872"/>
    </location>
</feature>
<dbReference type="PANTHER" id="PTHR36886:SF7">
    <property type="entry name" value="EXPRESSED PROTEIN"/>
    <property type="match status" value="1"/>
</dbReference>
<gene>
    <name evidence="5 6 7" type="primary">LOC105157993</name>
</gene>
<sequence length="1429" mass="155324">MHGQGNYTTQVGRGPYAPPPAFQQHPAAPPPPPPTSHHGPPVPQPQVIQQGRPSFHFTPSILPYQQAMPGVPHQVPSAPLVSSGMSSAQSYLTHSQHPQAHVSTQSSHSHPTSEQTLQPWSQNVRQLPPTAPIRGPSAYPLTSSQGRALERGPPNQPASHAPPPQLPPYSSSSSFLMSDPFESSVLTMRQHCHLQPTGPLPPPPPPPLPPPPSSPPGVPPHPPSSPPSDVLSKNGGSCSLKEEPLDGDNSMLECLAPVKPVEDRSVPQIEVLCQHTEKNGNKVELADADVTHSPADSDMDMEDDITHPDEEKKNCSSNNSNDDRVSISQEDYAKEKLQALQHGGGDGLPKVALDDEAAVLKDHIRGVEVPSDDGNGQTKQSFDVSVKDFSSQHENLSGQSVAVVQAQNGYGKLSSQLVDGANAFKLLQGYTSDSTSENEGDNLLRDVSPPCIKDGSRNFDAEKRCNFGSEFGLETLSKSNKHMLSKSMIDSPKDVMQGDKTSPLTRKFEEFSDKSHRGQESVSFDIDTALQQKDSLSKYDANMGPEGASFHKADMKNDSAKVNVDEFGRLVREGVSDSDTSDSPRYRRRHAKRARKRSRSQSRSRSPPGRRRRRSPWKRKERRDRSRSLSPNRRRSRSRSPVLRRDRDVTGDKLRWDKGQLPECFDFLRGKCYRGATCRYSHHDDKSERLRYHRGKQQYRDMLPAVRSPDFREESKVLPDKEPKDNVRKISKDLPGLKEVKVAKELPVVSTTHSDKLNSLESASLLVADVVASNLSGHSAHDTPSGKENSFIAQSPAQYCDKVPEIVDKQGKRMDDSLISGSPSVVHATAATLTHVPADKPDGKQGPTGQLHFVGNPVTKPDCAEGVPSQSLSELPQSIANHPSHLAPPLPSVSQVMNTPAAQPIIQGYNLEPPTYSAYQAPVAYQHSHSSGSSNYLSSSVLPPPLPPRSYLSFNVTTREHNIPSENMQESLLPPRDGLSSYTSVRGQPTELLNHSQTARYQTYDRTHEPDQVPHVNDNFGSSSLHLSNLTSRQGGPHIIGEDCLTGHPVQGMNPLQSVGHGQTNSLLMQSPSKGMHSSLGGNLPSDSNSSHSRSYFQQAAYGRQYFVAGSISAELVEPAKLSSSTARTTPDFPEGNQPSYMRDSVGSRIVNHFNPYASTFDLPLSSKFSSNALTQDNDATIGTKYGAPFGLGSVSVDGHKTGSVGSKNMFSSSSSGLPAASILPRLGGNQYDPLFDSIEPASNSFSRADFLKHEAVGDSDNMPRFSGSGRVLNMEGTGQHEGGTAASTNDSLEIEECGETADAEIGAVLNGSSSNPNDTTDLNAGEIEIDQVKASGKKKKGKDSRSMKLFKISIATFVKEVLKPSWRQGNMSKEAFKTIVKKTVDKVSGAMKSHHIPRSQSKINHYIDSSRGKLTKLVMGYVDKYVKV</sequence>
<feature type="compositionally biased region" description="Polar residues" evidence="2">
    <location>
        <begin position="83"/>
        <end position="125"/>
    </location>
</feature>
<proteinExistence type="predicted"/>
<dbReference type="GeneID" id="105157993"/>
<evidence type="ECO:0000313" key="4">
    <source>
        <dbReference type="Proteomes" id="UP000504604"/>
    </source>
</evidence>
<feature type="region of interest" description="Disordered" evidence="2">
    <location>
        <begin position="484"/>
        <end position="526"/>
    </location>
</feature>
<dbReference type="GO" id="GO:0008270">
    <property type="term" value="F:zinc ion binding"/>
    <property type="evidence" value="ECO:0007669"/>
    <property type="project" value="UniProtKB-KW"/>
</dbReference>
<evidence type="ECO:0000313" key="6">
    <source>
        <dbReference type="RefSeq" id="XP_011072880.1"/>
    </source>
</evidence>
<evidence type="ECO:0000313" key="5">
    <source>
        <dbReference type="RefSeq" id="XP_011072878.1"/>
    </source>
</evidence>
<feature type="region of interest" description="Disordered" evidence="2">
    <location>
        <begin position="1"/>
        <end position="177"/>
    </location>
</feature>
<feature type="compositionally biased region" description="Polar residues" evidence="2">
    <location>
        <begin position="1"/>
        <end position="11"/>
    </location>
</feature>
<dbReference type="RefSeq" id="XP_011072878.1">
    <property type="nucleotide sequence ID" value="XM_011074576.1"/>
</dbReference>
<dbReference type="RefSeq" id="XP_011072880.1">
    <property type="nucleotide sequence ID" value="XM_011074578.2"/>
</dbReference>
<keyword evidence="1" id="KW-0479">Metal-binding</keyword>
<feature type="domain" description="C3H1-type" evidence="3">
    <location>
        <begin position="658"/>
        <end position="685"/>
    </location>
</feature>
<protein>
    <submittedName>
        <fullName evidence="5 6">Uncharacterized protein LOC105157993 isoform X1</fullName>
    </submittedName>
</protein>
<feature type="compositionally biased region" description="Basic and acidic residues" evidence="2">
    <location>
        <begin position="506"/>
        <end position="519"/>
    </location>
</feature>
<feature type="zinc finger region" description="C3H1-type" evidence="1">
    <location>
        <begin position="658"/>
        <end position="685"/>
    </location>
</feature>
<name>A0A6I9SSC1_SESIN</name>
<feature type="region of interest" description="Disordered" evidence="2">
    <location>
        <begin position="1067"/>
        <end position="1093"/>
    </location>
</feature>
<feature type="compositionally biased region" description="Polar residues" evidence="2">
    <location>
        <begin position="980"/>
        <end position="989"/>
    </location>
</feature>
<feature type="compositionally biased region" description="Pro residues" evidence="2">
    <location>
        <begin position="154"/>
        <end position="167"/>
    </location>
</feature>
<dbReference type="InterPro" id="IPR000571">
    <property type="entry name" value="Znf_CCCH"/>
</dbReference>
<feature type="compositionally biased region" description="Basic and acidic residues" evidence="2">
    <location>
        <begin position="276"/>
        <end position="285"/>
    </location>
</feature>
<feature type="region of interest" description="Disordered" evidence="2">
    <location>
        <begin position="193"/>
        <end position="251"/>
    </location>
</feature>
<evidence type="ECO:0000256" key="1">
    <source>
        <dbReference type="PROSITE-ProRule" id="PRU00723"/>
    </source>
</evidence>
<feature type="region of interest" description="Disordered" evidence="2">
    <location>
        <begin position="276"/>
        <end position="349"/>
    </location>
</feature>
<dbReference type="OrthoDB" id="21470at2759"/>
<dbReference type="KEGG" id="sind:105157993"/>
<feature type="compositionally biased region" description="Pro residues" evidence="2">
    <location>
        <begin position="198"/>
        <end position="226"/>
    </location>
</feature>
<dbReference type="Gene3D" id="3.30.1370.210">
    <property type="match status" value="1"/>
</dbReference>
<keyword evidence="4" id="KW-1185">Reference proteome</keyword>
<dbReference type="PROSITE" id="PS50103">
    <property type="entry name" value="ZF_C3H1"/>
    <property type="match status" value="1"/>
</dbReference>
<accession>A0A6I9SSC1</accession>
<reference evidence="5 6" key="1">
    <citation type="submission" date="2025-04" db="UniProtKB">
        <authorList>
            <consortium name="RefSeq"/>
        </authorList>
    </citation>
    <scope>IDENTIFICATION</scope>
</reference>
<dbReference type="InterPro" id="IPR052650">
    <property type="entry name" value="Zinc_finger_CCCH"/>
</dbReference>
<dbReference type="RefSeq" id="XP_020548537.1">
    <property type="nucleotide sequence ID" value="XM_020692878.1"/>
</dbReference>
<dbReference type="Proteomes" id="UP000504604">
    <property type="component" value="Linkage group LG3"/>
</dbReference>